<organism evidence="11 12">
    <name type="scientific">Cohnella boryungensis</name>
    <dbReference type="NCBI Taxonomy" id="768479"/>
    <lineage>
        <taxon>Bacteria</taxon>
        <taxon>Bacillati</taxon>
        <taxon>Bacillota</taxon>
        <taxon>Bacilli</taxon>
        <taxon>Bacillales</taxon>
        <taxon>Paenibacillaceae</taxon>
        <taxon>Cohnella</taxon>
    </lineage>
</organism>
<dbReference type="PROSITE" id="PS01124">
    <property type="entry name" value="HTH_ARAC_FAMILY_2"/>
    <property type="match status" value="1"/>
</dbReference>
<evidence type="ECO:0000259" key="10">
    <source>
        <dbReference type="PROSITE" id="PS01124"/>
    </source>
</evidence>
<feature type="domain" description="HTH araC/xylS-type" evidence="10">
    <location>
        <begin position="640"/>
        <end position="739"/>
    </location>
</feature>
<keyword evidence="5" id="KW-0805">Transcription regulation</keyword>
<evidence type="ECO:0000256" key="5">
    <source>
        <dbReference type="ARBA" id="ARBA00023015"/>
    </source>
</evidence>
<evidence type="ECO:0000313" key="11">
    <source>
        <dbReference type="EMBL" id="MFC4303972.1"/>
    </source>
</evidence>
<dbReference type="PROSITE" id="PS00041">
    <property type="entry name" value="HTH_ARAC_FAMILY_1"/>
    <property type="match status" value="1"/>
</dbReference>
<dbReference type="Pfam" id="PF12833">
    <property type="entry name" value="HTH_18"/>
    <property type="match status" value="1"/>
</dbReference>
<dbReference type="Gene3D" id="1.10.10.60">
    <property type="entry name" value="Homeodomain-like"/>
    <property type="match status" value="2"/>
</dbReference>
<dbReference type="Pfam" id="PF02743">
    <property type="entry name" value="dCache_1"/>
    <property type="match status" value="1"/>
</dbReference>
<dbReference type="InterPro" id="IPR020449">
    <property type="entry name" value="Tscrpt_reg_AraC-type_HTH"/>
</dbReference>
<reference evidence="12" key="1">
    <citation type="journal article" date="2019" name="Int. J. Syst. Evol. Microbiol.">
        <title>The Global Catalogue of Microorganisms (GCM) 10K type strain sequencing project: providing services to taxonomists for standard genome sequencing and annotation.</title>
        <authorList>
            <consortium name="The Broad Institute Genomics Platform"/>
            <consortium name="The Broad Institute Genome Sequencing Center for Infectious Disease"/>
            <person name="Wu L."/>
            <person name="Ma J."/>
        </authorList>
    </citation>
    <scope>NUCLEOTIDE SEQUENCE [LARGE SCALE GENOMIC DNA]</scope>
    <source>
        <strain evidence="12">CGMCC 4.1641</strain>
    </source>
</reference>
<dbReference type="RefSeq" id="WP_204601870.1">
    <property type="nucleotide sequence ID" value="NZ_JBHSED010000016.1"/>
</dbReference>
<dbReference type="InterPro" id="IPR033479">
    <property type="entry name" value="dCache_1"/>
</dbReference>
<comment type="caution">
    <text evidence="11">The sequence shown here is derived from an EMBL/GenBank/DDBJ whole genome shotgun (WGS) entry which is preliminary data.</text>
</comment>
<evidence type="ECO:0000256" key="1">
    <source>
        <dbReference type="ARBA" id="ARBA00004651"/>
    </source>
</evidence>
<keyword evidence="6" id="KW-0238">DNA-binding</keyword>
<dbReference type="PANTHER" id="PTHR43280:SF28">
    <property type="entry name" value="HTH-TYPE TRANSCRIPTIONAL ACTIVATOR RHAS"/>
    <property type="match status" value="1"/>
</dbReference>
<keyword evidence="3 9" id="KW-0812">Transmembrane</keyword>
<keyword evidence="4 9" id="KW-1133">Transmembrane helix</keyword>
<feature type="transmembrane region" description="Helical" evidence="9">
    <location>
        <begin position="304"/>
        <end position="323"/>
    </location>
</feature>
<evidence type="ECO:0000313" key="12">
    <source>
        <dbReference type="Proteomes" id="UP001595755"/>
    </source>
</evidence>
<dbReference type="SMART" id="SM00342">
    <property type="entry name" value="HTH_ARAC"/>
    <property type="match status" value="1"/>
</dbReference>
<dbReference type="Gene3D" id="3.30.450.20">
    <property type="entry name" value="PAS domain"/>
    <property type="match status" value="1"/>
</dbReference>
<evidence type="ECO:0000256" key="4">
    <source>
        <dbReference type="ARBA" id="ARBA00022989"/>
    </source>
</evidence>
<proteinExistence type="predicted"/>
<protein>
    <submittedName>
        <fullName evidence="11">AraC family transcriptional regulator</fullName>
    </submittedName>
</protein>
<keyword evidence="2" id="KW-1003">Cell membrane</keyword>
<dbReference type="InterPro" id="IPR009057">
    <property type="entry name" value="Homeodomain-like_sf"/>
</dbReference>
<dbReference type="EMBL" id="JBHSED010000016">
    <property type="protein sequence ID" value="MFC4303972.1"/>
    <property type="molecule type" value="Genomic_DNA"/>
</dbReference>
<dbReference type="SUPFAM" id="SSF46689">
    <property type="entry name" value="Homeodomain-like"/>
    <property type="match status" value="1"/>
</dbReference>
<evidence type="ECO:0000256" key="9">
    <source>
        <dbReference type="SAM" id="Phobius"/>
    </source>
</evidence>
<evidence type="ECO:0000256" key="2">
    <source>
        <dbReference type="ARBA" id="ARBA00022475"/>
    </source>
</evidence>
<dbReference type="PANTHER" id="PTHR43280">
    <property type="entry name" value="ARAC-FAMILY TRANSCRIPTIONAL REGULATOR"/>
    <property type="match status" value="1"/>
</dbReference>
<keyword evidence="7 9" id="KW-0472">Membrane</keyword>
<evidence type="ECO:0000256" key="7">
    <source>
        <dbReference type="ARBA" id="ARBA00023136"/>
    </source>
</evidence>
<keyword evidence="8" id="KW-0804">Transcription</keyword>
<dbReference type="InterPro" id="IPR018060">
    <property type="entry name" value="HTH_AraC"/>
</dbReference>
<accession>A0ABV8SAV6</accession>
<dbReference type="Proteomes" id="UP001595755">
    <property type="component" value="Unassembled WGS sequence"/>
</dbReference>
<evidence type="ECO:0000256" key="3">
    <source>
        <dbReference type="ARBA" id="ARBA00022692"/>
    </source>
</evidence>
<evidence type="ECO:0000256" key="6">
    <source>
        <dbReference type="ARBA" id="ARBA00023125"/>
    </source>
</evidence>
<comment type="subcellular location">
    <subcellularLocation>
        <location evidence="1">Cell membrane</location>
        <topology evidence="1">Multi-pass membrane protein</topology>
    </subcellularLocation>
</comment>
<keyword evidence="12" id="KW-1185">Reference proteome</keyword>
<name>A0ABV8SAV6_9BACL</name>
<dbReference type="InterPro" id="IPR018062">
    <property type="entry name" value="HTH_AraC-typ_CS"/>
</dbReference>
<dbReference type="PRINTS" id="PR00032">
    <property type="entry name" value="HTHARAC"/>
</dbReference>
<sequence>MAMRKFRKNGPLYVKLLLGLTLCITLTLIASSSIYYFSYTSITQKEVYESNLSNLRQTSQTVEGTTESAQALSFQIYRNSAVAKLLYYTQPHPFDIQGAMNELNSYLASMPFIQSIYVYNPTSGFYVVSNNGQAGIYTERELADRDILDVLDRFQEFKPFTPIPRMYKASPADDSSAGVYTYLCFEAIGRERKLNSAVVVNLSASWVNRQIQEESFGNHGSTYIVDDRGMVFSGNNLEPQSWEEPERLLLEQSIKNQSNGYILADFKGTKSFISYTAPDKLSWQYVRITPYSTLTEKTYAIRNLTLRIAFGILIAGLFFSWLLSRVMYVPIHRIVKRVHDLESEQRNASYTVRQNALRKLLKVQTFDAQVQLEKLRRTGISFDMTKDYRLLYLRIDQLPELKEQHSPDLLIYKFAILNIASEICSKYYYTESVDLEEEGLLLLLNAMETGEAGSEWLQPMLKQIQRASREYLQIGLTLSITPVSNDPYRLHSLFVEAKEASRQRFFLGREAIIETEKLPPVQGVFAFPSDKEKRMLDALHAGKSEEAKDIVRDILTETAAYPIQAAESAVARLSMTLTRMIAEVERNGSMQLGFAAEPDILSFDSSITLEDALTAFSDFFDEWRSRMVSKRSGKQDELIRKINQMIETRYHDPNLSLNLISDELKMSSFHISRLYRQHTLTTIVDAINGTRMNNAQALLIQSDRSIADIAELTGYTNSSYFHRMFKKTYGVTPSEFRKARA</sequence>
<evidence type="ECO:0000256" key="8">
    <source>
        <dbReference type="ARBA" id="ARBA00023163"/>
    </source>
</evidence>
<gene>
    <name evidence="11" type="ORF">ACFO1S_11030</name>
</gene>